<dbReference type="EMBL" id="SFCC01000003">
    <property type="protein sequence ID" value="RZQ64904.1"/>
    <property type="molecule type" value="Genomic_DNA"/>
</dbReference>
<evidence type="ECO:0000256" key="19">
    <source>
        <dbReference type="ARBA" id="ARBA00031825"/>
    </source>
</evidence>
<evidence type="ECO:0000256" key="12">
    <source>
        <dbReference type="ARBA" id="ARBA00022695"/>
    </source>
</evidence>
<evidence type="ECO:0000256" key="6">
    <source>
        <dbReference type="ARBA" id="ARBA00012487"/>
    </source>
</evidence>
<evidence type="ECO:0000256" key="16">
    <source>
        <dbReference type="ARBA" id="ARBA00023209"/>
    </source>
</evidence>
<keyword evidence="16" id="KW-0594">Phospholipid biosynthesis</keyword>
<evidence type="ECO:0000256" key="14">
    <source>
        <dbReference type="ARBA" id="ARBA00023098"/>
    </source>
</evidence>
<evidence type="ECO:0000256" key="20">
    <source>
        <dbReference type="ARBA" id="ARBA00032253"/>
    </source>
</evidence>
<dbReference type="GO" id="GO:0004605">
    <property type="term" value="F:phosphatidate cytidylyltransferase activity"/>
    <property type="evidence" value="ECO:0007669"/>
    <property type="project" value="UniProtKB-EC"/>
</dbReference>
<evidence type="ECO:0000256" key="18">
    <source>
        <dbReference type="ARBA" id="ARBA00029893"/>
    </source>
</evidence>
<keyword evidence="11 24" id="KW-0812">Transmembrane</keyword>
<dbReference type="OrthoDB" id="4749050at2"/>
<keyword evidence="14" id="KW-0443">Lipid metabolism</keyword>
<feature type="transmembrane region" description="Helical" evidence="24">
    <location>
        <begin position="136"/>
        <end position="169"/>
    </location>
</feature>
<proteinExistence type="inferred from homology"/>
<comment type="pathway">
    <text evidence="4">Lipid metabolism.</text>
</comment>
<reference evidence="25 26" key="1">
    <citation type="submission" date="2019-02" db="EMBL/GenBank/DDBJ databases">
        <title>Draft genome sequence of Amycolatopsis sp. 8-3EHSu isolated from roots of Suaeda maritima.</title>
        <authorList>
            <person name="Duangmal K."/>
            <person name="Chantavorakit T."/>
        </authorList>
    </citation>
    <scope>NUCLEOTIDE SEQUENCE [LARGE SCALE GENOMIC DNA]</scope>
    <source>
        <strain evidence="25 26">8-3EHSu</strain>
    </source>
</reference>
<keyword evidence="26" id="KW-1185">Reference proteome</keyword>
<comment type="similarity">
    <text evidence="5">Belongs to the CDS family.</text>
</comment>
<keyword evidence="13 24" id="KW-1133">Transmembrane helix</keyword>
<comment type="pathway">
    <text evidence="3">Phospholipid metabolism; CDP-diacylglycerol biosynthesis; CDP-diacylglycerol from sn-glycerol 3-phosphate: step 3/3.</text>
</comment>
<organism evidence="25 26">
    <name type="scientific">Amycolatopsis suaedae</name>
    <dbReference type="NCBI Taxonomy" id="2510978"/>
    <lineage>
        <taxon>Bacteria</taxon>
        <taxon>Bacillati</taxon>
        <taxon>Actinomycetota</taxon>
        <taxon>Actinomycetes</taxon>
        <taxon>Pseudonocardiales</taxon>
        <taxon>Pseudonocardiaceae</taxon>
        <taxon>Amycolatopsis</taxon>
    </lineage>
</organism>
<evidence type="ECO:0000256" key="24">
    <source>
        <dbReference type="SAM" id="Phobius"/>
    </source>
</evidence>
<gene>
    <name evidence="25" type="ORF">EWH70_06775</name>
</gene>
<keyword evidence="9" id="KW-0444">Lipid biosynthesis</keyword>
<evidence type="ECO:0000256" key="8">
    <source>
        <dbReference type="ARBA" id="ARBA00022475"/>
    </source>
</evidence>
<evidence type="ECO:0000256" key="10">
    <source>
        <dbReference type="ARBA" id="ARBA00022679"/>
    </source>
</evidence>
<evidence type="ECO:0000313" key="25">
    <source>
        <dbReference type="EMBL" id="RZQ64904.1"/>
    </source>
</evidence>
<evidence type="ECO:0000256" key="13">
    <source>
        <dbReference type="ARBA" id="ARBA00022989"/>
    </source>
</evidence>
<feature type="transmembrane region" description="Helical" evidence="24">
    <location>
        <begin position="6"/>
        <end position="22"/>
    </location>
</feature>
<keyword evidence="10 25" id="KW-0808">Transferase</keyword>
<evidence type="ECO:0000256" key="11">
    <source>
        <dbReference type="ARBA" id="ARBA00022692"/>
    </source>
</evidence>
<dbReference type="Proteomes" id="UP000292003">
    <property type="component" value="Unassembled WGS sequence"/>
</dbReference>
<comment type="catalytic activity">
    <reaction evidence="1">
        <text>a 1,2-diacyl-sn-glycero-3-phosphate + CTP + H(+) = a CDP-1,2-diacyl-sn-glycerol + diphosphate</text>
        <dbReference type="Rhea" id="RHEA:16229"/>
        <dbReference type="ChEBI" id="CHEBI:15378"/>
        <dbReference type="ChEBI" id="CHEBI:33019"/>
        <dbReference type="ChEBI" id="CHEBI:37563"/>
        <dbReference type="ChEBI" id="CHEBI:58332"/>
        <dbReference type="ChEBI" id="CHEBI:58608"/>
        <dbReference type="EC" id="2.7.7.41"/>
    </reaction>
</comment>
<feature type="transmembrane region" description="Helical" evidence="24">
    <location>
        <begin position="72"/>
        <end position="91"/>
    </location>
</feature>
<sequence>MRAGLVMIVMLVVGGALVLAFGGPELRRRWRTWLIAAILVCVAVSFGTPGSAVLAVGLGIAGSVEYARLVGLRPIDCAALVLASVTLPLFAWLRPEGLTLSAAALLLVLAVLPPLFSQDGKDGAARAARTAFGLLWLPVALTGFVLLGTTVITICVAVAFADIGGWCGGKALGRKGLLARPLSPLSPAKTWAGVLGSAVFAAVALVATGGFTVLLWLAVVSGCVVGDLLESMVKRGAGVKDTGRWVPGFGGLLDRIDSLLFTLILVGVRG</sequence>
<keyword evidence="15 24" id="KW-0472">Membrane</keyword>
<comment type="subcellular location">
    <subcellularLocation>
        <location evidence="2">Cell membrane</location>
        <topology evidence="2">Multi-pass membrane protein</topology>
    </subcellularLocation>
</comment>
<evidence type="ECO:0000256" key="23">
    <source>
        <dbReference type="ARBA" id="ARBA00033406"/>
    </source>
</evidence>
<keyword evidence="8" id="KW-1003">Cell membrane</keyword>
<evidence type="ECO:0000256" key="2">
    <source>
        <dbReference type="ARBA" id="ARBA00004651"/>
    </source>
</evidence>
<evidence type="ECO:0000256" key="21">
    <source>
        <dbReference type="ARBA" id="ARBA00032396"/>
    </source>
</evidence>
<keyword evidence="12 25" id="KW-0548">Nucleotidyltransferase</keyword>
<dbReference type="GO" id="GO:0005886">
    <property type="term" value="C:plasma membrane"/>
    <property type="evidence" value="ECO:0007669"/>
    <property type="project" value="UniProtKB-SubCell"/>
</dbReference>
<dbReference type="GO" id="GO:0016024">
    <property type="term" value="P:CDP-diacylglycerol biosynthetic process"/>
    <property type="evidence" value="ECO:0007669"/>
    <property type="project" value="TreeGrafter"/>
</dbReference>
<name>A0A4Q7JEN6_9PSEU</name>
<keyword evidence="17" id="KW-1208">Phospholipid metabolism</keyword>
<evidence type="ECO:0000256" key="17">
    <source>
        <dbReference type="ARBA" id="ARBA00023264"/>
    </source>
</evidence>
<dbReference type="AlphaFoldDB" id="A0A4Q7JEN6"/>
<evidence type="ECO:0000256" key="1">
    <source>
        <dbReference type="ARBA" id="ARBA00001698"/>
    </source>
</evidence>
<protein>
    <recommendedName>
        <fullName evidence="7">Phosphatidate cytidylyltransferase</fullName>
        <ecNumber evidence="6">2.7.7.41</ecNumber>
    </recommendedName>
    <alternativeName>
        <fullName evidence="20">CDP-DAG synthase</fullName>
    </alternativeName>
    <alternativeName>
        <fullName evidence="22">CDP-DG synthase</fullName>
    </alternativeName>
    <alternativeName>
        <fullName evidence="18">CDP-diacylglycerol synthase</fullName>
    </alternativeName>
    <alternativeName>
        <fullName evidence="21">CDP-diglyceride pyrophosphorylase</fullName>
    </alternativeName>
    <alternativeName>
        <fullName evidence="23">CDP-diglyceride synthase</fullName>
    </alternativeName>
    <alternativeName>
        <fullName evidence="19">CTP:phosphatidate cytidylyltransferase</fullName>
    </alternativeName>
</protein>
<evidence type="ECO:0000256" key="5">
    <source>
        <dbReference type="ARBA" id="ARBA00010185"/>
    </source>
</evidence>
<dbReference type="Pfam" id="PF01148">
    <property type="entry name" value="CTP_transf_1"/>
    <property type="match status" value="1"/>
</dbReference>
<feature type="transmembrane region" description="Helical" evidence="24">
    <location>
        <begin position="98"/>
        <end position="116"/>
    </location>
</feature>
<evidence type="ECO:0000256" key="4">
    <source>
        <dbReference type="ARBA" id="ARBA00005189"/>
    </source>
</evidence>
<evidence type="ECO:0000256" key="9">
    <source>
        <dbReference type="ARBA" id="ARBA00022516"/>
    </source>
</evidence>
<feature type="transmembrane region" description="Helical" evidence="24">
    <location>
        <begin position="34"/>
        <end position="60"/>
    </location>
</feature>
<evidence type="ECO:0000256" key="22">
    <source>
        <dbReference type="ARBA" id="ARBA00032743"/>
    </source>
</evidence>
<evidence type="ECO:0000313" key="26">
    <source>
        <dbReference type="Proteomes" id="UP000292003"/>
    </source>
</evidence>
<accession>A0A4Q7JEN6</accession>
<dbReference type="PANTHER" id="PTHR46382">
    <property type="entry name" value="PHOSPHATIDATE CYTIDYLYLTRANSFERASE"/>
    <property type="match status" value="1"/>
</dbReference>
<dbReference type="PANTHER" id="PTHR46382:SF1">
    <property type="entry name" value="PHOSPHATIDATE CYTIDYLYLTRANSFERASE"/>
    <property type="match status" value="1"/>
</dbReference>
<evidence type="ECO:0000256" key="15">
    <source>
        <dbReference type="ARBA" id="ARBA00023136"/>
    </source>
</evidence>
<dbReference type="EC" id="2.7.7.41" evidence="6"/>
<evidence type="ECO:0000256" key="7">
    <source>
        <dbReference type="ARBA" id="ARBA00019373"/>
    </source>
</evidence>
<comment type="caution">
    <text evidence="25">The sequence shown here is derived from an EMBL/GenBank/DDBJ whole genome shotgun (WGS) entry which is preliminary data.</text>
</comment>
<evidence type="ECO:0000256" key="3">
    <source>
        <dbReference type="ARBA" id="ARBA00005119"/>
    </source>
</evidence>